<sequence>MIHLERHQILTSRNQVRPFITIYHVSRRAGDEASNAPNSLWLLWAPLPLSQPAASTPSRRAGRVPPSFSCAVLLADLPAW</sequence>
<comment type="caution">
    <text evidence="1">The sequence shown here is derived from an EMBL/GenBank/DDBJ whole genome shotgun (WGS) entry which is preliminary data.</text>
</comment>
<accession>A0A8H6JVU2</accession>
<dbReference type="AlphaFoldDB" id="A0A8H6JVU2"/>
<gene>
    <name evidence="1" type="ORF">CMUS01_11594</name>
</gene>
<evidence type="ECO:0000313" key="2">
    <source>
        <dbReference type="Proteomes" id="UP000639643"/>
    </source>
</evidence>
<reference evidence="1" key="1">
    <citation type="journal article" date="2020" name="Phytopathology">
        <title>Genome Sequence Resources of Colletotrichum truncatum, C. plurivorum, C. musicola, and C. sojae: Four Species Pathogenic to Soybean (Glycine max).</title>
        <authorList>
            <person name="Rogerio F."/>
            <person name="Boufleur T.R."/>
            <person name="Ciampi-Guillardi M."/>
            <person name="Sukno S.A."/>
            <person name="Thon M.R."/>
            <person name="Massola Junior N.S."/>
            <person name="Baroncelli R."/>
        </authorList>
    </citation>
    <scope>NUCLEOTIDE SEQUENCE</scope>
    <source>
        <strain evidence="1">LFN0074</strain>
    </source>
</reference>
<name>A0A8H6JVU2_9PEZI</name>
<organism evidence="1 2">
    <name type="scientific">Colletotrichum musicola</name>
    <dbReference type="NCBI Taxonomy" id="2175873"/>
    <lineage>
        <taxon>Eukaryota</taxon>
        <taxon>Fungi</taxon>
        <taxon>Dikarya</taxon>
        <taxon>Ascomycota</taxon>
        <taxon>Pezizomycotina</taxon>
        <taxon>Sordariomycetes</taxon>
        <taxon>Hypocreomycetidae</taxon>
        <taxon>Glomerellales</taxon>
        <taxon>Glomerellaceae</taxon>
        <taxon>Colletotrichum</taxon>
        <taxon>Colletotrichum orchidearum species complex</taxon>
    </lineage>
</organism>
<protein>
    <submittedName>
        <fullName evidence="1">Uncharacterized protein</fullName>
    </submittedName>
</protein>
<proteinExistence type="predicted"/>
<dbReference type="Proteomes" id="UP000639643">
    <property type="component" value="Unassembled WGS sequence"/>
</dbReference>
<dbReference type="EMBL" id="WIGM01000598">
    <property type="protein sequence ID" value="KAF6820302.1"/>
    <property type="molecule type" value="Genomic_DNA"/>
</dbReference>
<evidence type="ECO:0000313" key="1">
    <source>
        <dbReference type="EMBL" id="KAF6820302.1"/>
    </source>
</evidence>
<keyword evidence="2" id="KW-1185">Reference proteome</keyword>